<dbReference type="EMBL" id="BMTU01000022">
    <property type="protein sequence ID" value="GGR09196.1"/>
    <property type="molecule type" value="Genomic_DNA"/>
</dbReference>
<dbReference type="PANTHER" id="PTHR42881:SF2">
    <property type="entry name" value="PROLYL ENDOPEPTIDASE"/>
    <property type="match status" value="1"/>
</dbReference>
<dbReference type="GO" id="GO:0070012">
    <property type="term" value="F:oligopeptidase activity"/>
    <property type="evidence" value="ECO:0007669"/>
    <property type="project" value="TreeGrafter"/>
</dbReference>
<dbReference type="SUPFAM" id="SSF50993">
    <property type="entry name" value="Peptidase/esterase 'gauge' domain"/>
    <property type="match status" value="1"/>
</dbReference>
<protein>
    <recommendedName>
        <fullName evidence="2">prolyl oligopeptidase</fullName>
        <ecNumber evidence="2">3.4.21.26</ecNumber>
    </recommendedName>
</protein>
<feature type="domain" description="Peptidase S9A N-terminal" evidence="7">
    <location>
        <begin position="35"/>
        <end position="438"/>
    </location>
</feature>
<dbReference type="GO" id="GO:0004252">
    <property type="term" value="F:serine-type endopeptidase activity"/>
    <property type="evidence" value="ECO:0007669"/>
    <property type="project" value="UniProtKB-EC"/>
</dbReference>
<evidence type="ECO:0000256" key="3">
    <source>
        <dbReference type="ARBA" id="ARBA00022670"/>
    </source>
</evidence>
<dbReference type="EC" id="3.4.21.26" evidence="2"/>
<dbReference type="GO" id="GO:0006508">
    <property type="term" value="P:proteolysis"/>
    <property type="evidence" value="ECO:0007669"/>
    <property type="project" value="UniProtKB-KW"/>
</dbReference>
<name>A0A918C8R0_9ACTN</name>
<dbReference type="PRINTS" id="PR00862">
    <property type="entry name" value="PROLIGOPTASE"/>
</dbReference>
<dbReference type="Pfam" id="PF00326">
    <property type="entry name" value="Peptidase_S9"/>
    <property type="match status" value="1"/>
</dbReference>
<dbReference type="AlphaFoldDB" id="A0A918C8R0"/>
<keyword evidence="4" id="KW-0378">Hydrolase</keyword>
<dbReference type="SUPFAM" id="SSF53474">
    <property type="entry name" value="alpha/beta-Hydrolases"/>
    <property type="match status" value="1"/>
</dbReference>
<keyword evidence="9" id="KW-1185">Reference proteome</keyword>
<keyword evidence="5" id="KW-0720">Serine protease</keyword>
<dbReference type="InterPro" id="IPR002470">
    <property type="entry name" value="Peptidase_S9A"/>
</dbReference>
<accession>A0A918C8R0</accession>
<dbReference type="GO" id="GO:0005829">
    <property type="term" value="C:cytosol"/>
    <property type="evidence" value="ECO:0007669"/>
    <property type="project" value="TreeGrafter"/>
</dbReference>
<comment type="catalytic activity">
    <reaction evidence="1">
        <text>Hydrolysis of Pro-|-Xaa &gt;&gt; Ala-|-Xaa in oligopeptides.</text>
        <dbReference type="EC" id="3.4.21.26"/>
    </reaction>
</comment>
<keyword evidence="3" id="KW-0645">Protease</keyword>
<evidence type="ECO:0000256" key="2">
    <source>
        <dbReference type="ARBA" id="ARBA00011897"/>
    </source>
</evidence>
<evidence type="ECO:0000259" key="6">
    <source>
        <dbReference type="Pfam" id="PF00326"/>
    </source>
</evidence>
<evidence type="ECO:0000313" key="9">
    <source>
        <dbReference type="Proteomes" id="UP000656732"/>
    </source>
</evidence>
<dbReference type="Gene3D" id="3.40.50.1820">
    <property type="entry name" value="alpha/beta hydrolase"/>
    <property type="match status" value="1"/>
</dbReference>
<dbReference type="Gene3D" id="2.130.10.120">
    <property type="entry name" value="Prolyl oligopeptidase, N-terminal domain"/>
    <property type="match status" value="1"/>
</dbReference>
<sequence>MVVTRQAAGGAAPEAPFPLATRPVYPAAVRLPLAEKLNGRHVPDPYRWLEDEEDSACGRWLEAQERLLAAHAPSWSSRSYFRALLGELQGLGGAQVPVATPPVCRGALRFFLHRPRGAELPQLVVSDDREMQASAGRVLFDPMAADPGGLTFLTAWRPSWSGRLVACQLTRRGSESPELCVVDTASRRVAEERLSLARPTPVAWLPDDSGFYYVTGAAGRRQVRLHLLGRGSSADLVVFETPHAHLSLAVSPDGRWLTVSSAPGAQTGNDLYLADLAARTAAGTGLRLIHHGSQERTSALLKSAPNGLLYAVTDAGAPCGRVCRVDPDRPHYAAWSTLITAGPEDLLTACTALTDPASGQTRFLVGTSHRGAARLALHDAAGRRLADVPAPGTGPGTISGLSTPPGGGGEVFFTYTDFVTPPAVYRFSARQGRCRPYTPPGVDGASTRPAASASVPSPVVRHLTFRSHDGTEVGLYLIEPAALPEGPRPTILTAYGGFGALAAPAFSPTITAWVQAGGRYAIAQVRGGGEHGTAWHAAGSGVNKPSCFADFAAAADHLIDQGLTTPDRLAIKGSSHSGLVVAAALTRHPERYAAGVCSDAPTDMIRYPLMGIGPLWATEFGTPDDPEQLDVLLSYSPYHQVKPGTPYPAILLTGAHTDPRVGSAHIRKFTAALQYATTSPNPVLLRTEADVGHGQRTATRWADLTADTLAFCATHTGLTPPDHR</sequence>
<dbReference type="InterPro" id="IPR029058">
    <property type="entry name" value="AB_hydrolase_fold"/>
</dbReference>
<feature type="domain" description="Peptidase S9 prolyl oligopeptidase catalytic" evidence="6">
    <location>
        <begin position="505"/>
        <end position="717"/>
    </location>
</feature>
<dbReference type="InterPro" id="IPR051167">
    <property type="entry name" value="Prolyl_oligopep/macrocyclase"/>
</dbReference>
<dbReference type="Pfam" id="PF02897">
    <property type="entry name" value="Peptidase_S9_N"/>
    <property type="match status" value="1"/>
</dbReference>
<evidence type="ECO:0000313" key="8">
    <source>
        <dbReference type="EMBL" id="GGR09196.1"/>
    </source>
</evidence>
<gene>
    <name evidence="8" type="ORF">GCM10010280_66270</name>
</gene>
<dbReference type="InterPro" id="IPR001375">
    <property type="entry name" value="Peptidase_S9_cat"/>
</dbReference>
<evidence type="ECO:0000256" key="5">
    <source>
        <dbReference type="ARBA" id="ARBA00022825"/>
    </source>
</evidence>
<evidence type="ECO:0000259" key="7">
    <source>
        <dbReference type="Pfam" id="PF02897"/>
    </source>
</evidence>
<reference evidence="8" key="2">
    <citation type="submission" date="2020-09" db="EMBL/GenBank/DDBJ databases">
        <authorList>
            <person name="Sun Q."/>
            <person name="Ohkuma M."/>
        </authorList>
    </citation>
    <scope>NUCLEOTIDE SEQUENCE</scope>
    <source>
        <strain evidence="8">JCM 4403</strain>
    </source>
</reference>
<dbReference type="PANTHER" id="PTHR42881">
    <property type="entry name" value="PROLYL ENDOPEPTIDASE"/>
    <property type="match status" value="1"/>
</dbReference>
<organism evidence="8 9">
    <name type="scientific">Streptomyces pilosus</name>
    <dbReference type="NCBI Taxonomy" id="28893"/>
    <lineage>
        <taxon>Bacteria</taxon>
        <taxon>Bacillati</taxon>
        <taxon>Actinomycetota</taxon>
        <taxon>Actinomycetes</taxon>
        <taxon>Kitasatosporales</taxon>
        <taxon>Streptomycetaceae</taxon>
        <taxon>Streptomyces</taxon>
    </lineage>
</organism>
<dbReference type="InterPro" id="IPR023302">
    <property type="entry name" value="Pept_S9A_N"/>
</dbReference>
<comment type="caution">
    <text evidence="8">The sequence shown here is derived from an EMBL/GenBank/DDBJ whole genome shotgun (WGS) entry which is preliminary data.</text>
</comment>
<evidence type="ECO:0000256" key="4">
    <source>
        <dbReference type="ARBA" id="ARBA00022801"/>
    </source>
</evidence>
<evidence type="ECO:0000256" key="1">
    <source>
        <dbReference type="ARBA" id="ARBA00001070"/>
    </source>
</evidence>
<dbReference type="Proteomes" id="UP000656732">
    <property type="component" value="Unassembled WGS sequence"/>
</dbReference>
<proteinExistence type="predicted"/>
<reference evidence="8" key="1">
    <citation type="journal article" date="2014" name="Int. J. Syst. Evol. Microbiol.">
        <title>Complete genome sequence of Corynebacterium casei LMG S-19264T (=DSM 44701T), isolated from a smear-ripened cheese.</title>
        <authorList>
            <consortium name="US DOE Joint Genome Institute (JGI-PGF)"/>
            <person name="Walter F."/>
            <person name="Albersmeier A."/>
            <person name="Kalinowski J."/>
            <person name="Ruckert C."/>
        </authorList>
    </citation>
    <scope>NUCLEOTIDE SEQUENCE</scope>
    <source>
        <strain evidence="8">JCM 4403</strain>
    </source>
</reference>